<feature type="domain" description="HIT" evidence="4">
    <location>
        <begin position="5"/>
        <end position="113"/>
    </location>
</feature>
<dbReference type="GO" id="GO:0003824">
    <property type="term" value="F:catalytic activity"/>
    <property type="evidence" value="ECO:0007669"/>
    <property type="project" value="InterPro"/>
</dbReference>
<evidence type="ECO:0000313" key="5">
    <source>
        <dbReference type="EMBL" id="QOW18848.1"/>
    </source>
</evidence>
<dbReference type="GO" id="GO:0009117">
    <property type="term" value="P:nucleotide metabolic process"/>
    <property type="evidence" value="ECO:0007669"/>
    <property type="project" value="TreeGrafter"/>
</dbReference>
<dbReference type="Pfam" id="PF01230">
    <property type="entry name" value="HIT"/>
    <property type="match status" value="1"/>
</dbReference>
<keyword evidence="6" id="KW-1185">Reference proteome</keyword>
<feature type="active site" description="Tele-AMP-histidine intermediate" evidence="1">
    <location>
        <position position="100"/>
    </location>
</feature>
<dbReference type="PANTHER" id="PTHR46648:SF1">
    <property type="entry name" value="ADENOSINE 5'-MONOPHOSPHORAMIDASE HNT1"/>
    <property type="match status" value="1"/>
</dbReference>
<dbReference type="Gene3D" id="3.30.428.10">
    <property type="entry name" value="HIT-like"/>
    <property type="match status" value="1"/>
</dbReference>
<protein>
    <submittedName>
        <fullName evidence="5">HIT family protein</fullName>
    </submittedName>
</protein>
<accession>A0A7S6UEK3</accession>
<dbReference type="InterPro" id="IPR001310">
    <property type="entry name" value="Histidine_triad_HIT"/>
</dbReference>
<feature type="short sequence motif" description="Histidine triad motif" evidence="2 3">
    <location>
        <begin position="98"/>
        <end position="102"/>
    </location>
</feature>
<dbReference type="EMBL" id="CP063656">
    <property type="protein sequence ID" value="QOW18848.1"/>
    <property type="molecule type" value="Genomic_DNA"/>
</dbReference>
<dbReference type="InterPro" id="IPR011146">
    <property type="entry name" value="HIT-like"/>
</dbReference>
<dbReference type="PANTHER" id="PTHR46648">
    <property type="entry name" value="HIT FAMILY PROTEIN 1"/>
    <property type="match status" value="1"/>
</dbReference>
<dbReference type="PRINTS" id="PR00332">
    <property type="entry name" value="HISTRIAD"/>
</dbReference>
<organism evidence="5 6">
    <name type="scientific">Novilysobacter ciconiae</name>
    <dbReference type="NCBI Taxonomy" id="2781022"/>
    <lineage>
        <taxon>Bacteria</taxon>
        <taxon>Pseudomonadati</taxon>
        <taxon>Pseudomonadota</taxon>
        <taxon>Gammaproteobacteria</taxon>
        <taxon>Lysobacterales</taxon>
        <taxon>Lysobacteraceae</taxon>
        <taxon>Novilysobacter</taxon>
    </lineage>
</organism>
<reference evidence="5 6" key="1">
    <citation type="submission" date="2020-10" db="EMBL/GenBank/DDBJ databases">
        <title>complete genome sequencing of Lysobacter sp. H21R20.</title>
        <authorList>
            <person name="Bae J.-W."/>
            <person name="Lee S.-Y."/>
        </authorList>
    </citation>
    <scope>NUCLEOTIDE SEQUENCE [LARGE SCALE GENOMIC DNA]</scope>
    <source>
        <strain evidence="5 6">H21R20</strain>
    </source>
</reference>
<dbReference type="RefSeq" id="WP_193983850.1">
    <property type="nucleotide sequence ID" value="NZ_CP063656.1"/>
</dbReference>
<evidence type="ECO:0000259" key="4">
    <source>
        <dbReference type="PROSITE" id="PS51084"/>
    </source>
</evidence>
<dbReference type="InterPro" id="IPR036265">
    <property type="entry name" value="HIT-like_sf"/>
</dbReference>
<evidence type="ECO:0000256" key="1">
    <source>
        <dbReference type="PIRSR" id="PIRSR601310-1"/>
    </source>
</evidence>
<proteinExistence type="predicted"/>
<sequence>MSSCIFCEILSGRSAASIIYRDDTCTALLTIEPVNEGHALVIPNAHHVNIFDLPPSTAGHMFKVAQQIAQSYGNTDIRCDGVNIVMCNGAAASQTVFHAHIHVNPRHVGDGFSWNLPPGFDDPASRDELNRVAAKLARVLGAAT</sequence>
<dbReference type="AlphaFoldDB" id="A0A7S6UEK3"/>
<dbReference type="SUPFAM" id="SSF54197">
    <property type="entry name" value="HIT-like"/>
    <property type="match status" value="1"/>
</dbReference>
<evidence type="ECO:0000256" key="2">
    <source>
        <dbReference type="PIRSR" id="PIRSR601310-3"/>
    </source>
</evidence>
<gene>
    <name evidence="5" type="ORF">INQ41_09175</name>
</gene>
<dbReference type="Proteomes" id="UP000594059">
    <property type="component" value="Chromosome"/>
</dbReference>
<dbReference type="PROSITE" id="PS51084">
    <property type="entry name" value="HIT_2"/>
    <property type="match status" value="1"/>
</dbReference>
<evidence type="ECO:0000313" key="6">
    <source>
        <dbReference type="Proteomes" id="UP000594059"/>
    </source>
</evidence>
<name>A0A7S6UEK3_9GAMM</name>
<evidence type="ECO:0000256" key="3">
    <source>
        <dbReference type="PROSITE-ProRule" id="PRU00464"/>
    </source>
</evidence>
<dbReference type="KEGG" id="lcic:INQ41_09175"/>